<dbReference type="Proteomes" id="UP000525078">
    <property type="component" value="Unassembled WGS sequence"/>
</dbReference>
<organism evidence="3 4">
    <name type="scientific">Cannabis sativa</name>
    <name type="common">Hemp</name>
    <name type="synonym">Marijuana</name>
    <dbReference type="NCBI Taxonomy" id="3483"/>
    <lineage>
        <taxon>Eukaryota</taxon>
        <taxon>Viridiplantae</taxon>
        <taxon>Streptophyta</taxon>
        <taxon>Embryophyta</taxon>
        <taxon>Tracheophyta</taxon>
        <taxon>Spermatophyta</taxon>
        <taxon>Magnoliopsida</taxon>
        <taxon>eudicotyledons</taxon>
        <taxon>Gunneridae</taxon>
        <taxon>Pentapetalae</taxon>
        <taxon>rosids</taxon>
        <taxon>fabids</taxon>
        <taxon>Rosales</taxon>
        <taxon>Cannabaceae</taxon>
        <taxon>Cannabis</taxon>
    </lineage>
</organism>
<protein>
    <submittedName>
        <fullName evidence="3">Uncharacterized protein</fullName>
    </submittedName>
</protein>
<comment type="caution">
    <text evidence="3">The sequence shown here is derived from an EMBL/GenBank/DDBJ whole genome shotgun (WGS) entry which is preliminary data.</text>
</comment>
<evidence type="ECO:0000313" key="2">
    <source>
        <dbReference type="EMBL" id="KAF4373395.1"/>
    </source>
</evidence>
<name>A0A7J6GMT8_CANSA</name>
<gene>
    <name evidence="3" type="ORF">F8388_001462</name>
    <name evidence="2" type="ORF">G4B88_011664</name>
</gene>
<dbReference type="PANTHER" id="PTHR36709:SF1">
    <property type="entry name" value="OS02G0604100 PROTEIN"/>
    <property type="match status" value="1"/>
</dbReference>
<feature type="region of interest" description="Disordered" evidence="1">
    <location>
        <begin position="1"/>
        <end position="43"/>
    </location>
</feature>
<sequence length="181" mass="20262">MAKFNVIQKKKRAQIAERKRAIHGDPSSRKLKVKPQNQSVSRKRKHCTVIPETPMSDIAILKCSSGKASFDFHAKVSDQNNKFSEVFTVIPDTPMSDIAIAKCSRVSSIPKTTVSSLEYKFSGRLYLVLTNGIEVKLQRNAFSVIEAPTGNEEDDDFDFDSIPWHGSDLSESCTLLVKRKT</sequence>
<evidence type="ECO:0000313" key="3">
    <source>
        <dbReference type="EMBL" id="KAF4384224.1"/>
    </source>
</evidence>
<accession>A0A7J6GMT8</accession>
<dbReference type="AlphaFoldDB" id="A0A7J6GMT8"/>
<dbReference type="PANTHER" id="PTHR36709">
    <property type="entry name" value="OS02G0604100 PROTEIN"/>
    <property type="match status" value="1"/>
</dbReference>
<dbReference type="EMBL" id="JAATIQ010000179">
    <property type="protein sequence ID" value="KAF4373395.1"/>
    <property type="molecule type" value="Genomic_DNA"/>
</dbReference>
<evidence type="ECO:0000256" key="1">
    <source>
        <dbReference type="SAM" id="MobiDB-lite"/>
    </source>
</evidence>
<feature type="compositionally biased region" description="Basic and acidic residues" evidence="1">
    <location>
        <begin position="14"/>
        <end position="28"/>
    </location>
</feature>
<dbReference type="Proteomes" id="UP000583929">
    <property type="component" value="Unassembled WGS sequence"/>
</dbReference>
<accession>A0A803NFL8</accession>
<reference evidence="4 5" key="1">
    <citation type="journal article" date="2020" name="bioRxiv">
        <title>Sequence and annotation of 42 cannabis genomes reveals extensive copy number variation in cannabinoid synthesis and pathogen resistance genes.</title>
        <authorList>
            <person name="Mckernan K.J."/>
            <person name="Helbert Y."/>
            <person name="Kane L.T."/>
            <person name="Ebling H."/>
            <person name="Zhang L."/>
            <person name="Liu B."/>
            <person name="Eaton Z."/>
            <person name="Mclaughlin S."/>
            <person name="Kingan S."/>
            <person name="Baybayan P."/>
            <person name="Concepcion G."/>
            <person name="Jordan M."/>
            <person name="Riva A."/>
            <person name="Barbazuk W."/>
            <person name="Harkins T."/>
        </authorList>
    </citation>
    <scope>NUCLEOTIDE SEQUENCE [LARGE SCALE GENOMIC DNA]</scope>
    <source>
        <strain evidence="4 5">cv. Jamaican Lion 4</strain>
        <strain evidence="2">Father</strain>
        <strain evidence="3">Mother</strain>
        <tissue evidence="3">Leaf</tissue>
    </source>
</reference>
<evidence type="ECO:0000313" key="4">
    <source>
        <dbReference type="Proteomes" id="UP000525078"/>
    </source>
</evidence>
<evidence type="ECO:0000313" key="5">
    <source>
        <dbReference type="Proteomes" id="UP000583929"/>
    </source>
</evidence>
<keyword evidence="5" id="KW-1185">Reference proteome</keyword>
<dbReference type="EMBL" id="JAATIP010000049">
    <property type="protein sequence ID" value="KAF4384224.1"/>
    <property type="molecule type" value="Genomic_DNA"/>
</dbReference>
<proteinExistence type="predicted"/>